<dbReference type="Gene3D" id="3.40.50.1110">
    <property type="entry name" value="SGNH hydrolase"/>
    <property type="match status" value="1"/>
</dbReference>
<proteinExistence type="predicted"/>
<organism evidence="2 3">
    <name type="scientific">Paenibacillus helianthi</name>
    <dbReference type="NCBI Taxonomy" id="1349432"/>
    <lineage>
        <taxon>Bacteria</taxon>
        <taxon>Bacillati</taxon>
        <taxon>Bacillota</taxon>
        <taxon>Bacilli</taxon>
        <taxon>Bacillales</taxon>
        <taxon>Paenibacillaceae</taxon>
        <taxon>Paenibacillus</taxon>
    </lineage>
</organism>
<protein>
    <recommendedName>
        <fullName evidence="1">SGNH hydrolase-type esterase domain-containing protein</fullName>
    </recommendedName>
</protein>
<dbReference type="InterPro" id="IPR051532">
    <property type="entry name" value="Ester_Hydrolysis_Enzymes"/>
</dbReference>
<comment type="caution">
    <text evidence="2">The sequence shown here is derived from an EMBL/GenBank/DDBJ whole genome shotgun (WGS) entry which is preliminary data.</text>
</comment>
<evidence type="ECO:0000313" key="3">
    <source>
        <dbReference type="Proteomes" id="UP000186058"/>
    </source>
</evidence>
<dbReference type="InterPro" id="IPR036514">
    <property type="entry name" value="SGNH_hydro_sf"/>
</dbReference>
<sequence length="506" mass="55741">MIFNRRIISKRLDFPDLQSHNDNYADIQTDLTDHEGRITGAQSDITTHKASTAAHPAEHVTYDGAVVGATNIKEGLDGLKDTLDNVIVDGGDGTQAAAAAVSVSGTTYDTLKDRVDTEYLQTAAQLAVTAEQISDNSAQIVTVKDIVAIKSDIFMEGDSLSVGDPTAGGSIPKWLSYFLKKPIENRGVWGSWSAQVLARIQTNVIDLRPRQCIILVGTNDLHGSEPLGNIVYNVTQIADKLLDAKIEPIFLAVPPRNDFPADNTKIREYNMRLMVMCQEKMIRFIDTYNPLAKEDGTSLDYIHVADNLHLSVYGAYLIAREVEKYFPSPSIYQNADYPYNYAKGEYPTKDNCAFTLDSNADGLADYWSKVENTGSTYTLEDNPKGGKYQVVRKTSTTLQSAGIYGDVGSLVQNTVYRIEFDLEFDIDNKDDADVTVVIGFTHYDSVGTPIGSNDALNIYAKKIPACTVFKDFTPPVGTVNSRLLMFSRGASSLTIKFGRVYIYKSK</sequence>
<accession>A0ABX3EYC7</accession>
<dbReference type="PANTHER" id="PTHR30383">
    <property type="entry name" value="THIOESTERASE 1/PROTEASE 1/LYSOPHOSPHOLIPASE L1"/>
    <property type="match status" value="1"/>
</dbReference>
<dbReference type="SUPFAM" id="SSF52266">
    <property type="entry name" value="SGNH hydrolase"/>
    <property type="match status" value="1"/>
</dbReference>
<dbReference type="PANTHER" id="PTHR30383:SF5">
    <property type="entry name" value="SGNH HYDROLASE-TYPE ESTERASE DOMAIN-CONTAINING PROTEIN"/>
    <property type="match status" value="1"/>
</dbReference>
<dbReference type="Pfam" id="PF13472">
    <property type="entry name" value="Lipase_GDSL_2"/>
    <property type="match status" value="1"/>
</dbReference>
<evidence type="ECO:0000259" key="1">
    <source>
        <dbReference type="Pfam" id="PF13472"/>
    </source>
</evidence>
<dbReference type="Proteomes" id="UP000186058">
    <property type="component" value="Unassembled WGS sequence"/>
</dbReference>
<feature type="domain" description="SGNH hydrolase-type esterase" evidence="1">
    <location>
        <begin position="157"/>
        <end position="314"/>
    </location>
</feature>
<dbReference type="RefSeq" id="WP_074106389.1">
    <property type="nucleotide sequence ID" value="NZ_LVWI01000001.1"/>
</dbReference>
<dbReference type="EMBL" id="LVWI01000001">
    <property type="protein sequence ID" value="OKP91840.1"/>
    <property type="molecule type" value="Genomic_DNA"/>
</dbReference>
<keyword evidence="3" id="KW-1185">Reference proteome</keyword>
<gene>
    <name evidence="2" type="ORF">A3844_01630</name>
</gene>
<reference evidence="2 3" key="1">
    <citation type="submission" date="2016-03" db="EMBL/GenBank/DDBJ databases">
        <authorList>
            <person name="Sant'Anna F.H."/>
            <person name="Ambrosini A."/>
            <person name="Souza R."/>
            <person name="Bach E."/>
            <person name="Fernandes G."/>
            <person name="Balsanelli E."/>
            <person name="Baura V.A."/>
            <person name="Souza E.M."/>
            <person name="Passaglia L."/>
        </authorList>
    </citation>
    <scope>NUCLEOTIDE SEQUENCE [LARGE SCALE GENOMIC DNA]</scope>
    <source>
        <strain evidence="2 3">P26E</strain>
    </source>
</reference>
<name>A0ABX3EYC7_9BACL</name>
<evidence type="ECO:0000313" key="2">
    <source>
        <dbReference type="EMBL" id="OKP91840.1"/>
    </source>
</evidence>
<dbReference type="InterPro" id="IPR013830">
    <property type="entry name" value="SGNH_hydro"/>
</dbReference>